<dbReference type="InterPro" id="IPR002104">
    <property type="entry name" value="Integrase_catalytic"/>
</dbReference>
<proteinExistence type="inferred from homology"/>
<dbReference type="Pfam" id="PF22022">
    <property type="entry name" value="Phage_int_M"/>
    <property type="match status" value="1"/>
</dbReference>
<evidence type="ECO:0000256" key="5">
    <source>
        <dbReference type="SAM" id="MobiDB-lite"/>
    </source>
</evidence>
<organism evidence="7 8">
    <name type="scientific">Piscinibacterium candidicorallinum</name>
    <dbReference type="NCBI Taxonomy" id="1793872"/>
    <lineage>
        <taxon>Bacteria</taxon>
        <taxon>Pseudomonadati</taxon>
        <taxon>Pseudomonadota</taxon>
        <taxon>Betaproteobacteria</taxon>
        <taxon>Burkholderiales</taxon>
        <taxon>Piscinibacterium</taxon>
    </lineage>
</organism>
<dbReference type="EMBL" id="JBHRTI010000003">
    <property type="protein sequence ID" value="MFC3147263.1"/>
    <property type="molecule type" value="Genomic_DNA"/>
</dbReference>
<keyword evidence="2" id="KW-0229">DNA integration</keyword>
<evidence type="ECO:0000256" key="2">
    <source>
        <dbReference type="ARBA" id="ARBA00022908"/>
    </source>
</evidence>
<evidence type="ECO:0000256" key="1">
    <source>
        <dbReference type="ARBA" id="ARBA00008857"/>
    </source>
</evidence>
<evidence type="ECO:0000256" key="3">
    <source>
        <dbReference type="ARBA" id="ARBA00023125"/>
    </source>
</evidence>
<dbReference type="RefSeq" id="WP_377302132.1">
    <property type="nucleotide sequence ID" value="NZ_CP180191.1"/>
</dbReference>
<dbReference type="PROSITE" id="PS51898">
    <property type="entry name" value="TYR_RECOMBINASE"/>
    <property type="match status" value="1"/>
</dbReference>
<dbReference type="Gene3D" id="3.30.160.390">
    <property type="entry name" value="Integrase, DNA-binding domain"/>
    <property type="match status" value="1"/>
</dbReference>
<evidence type="ECO:0000313" key="8">
    <source>
        <dbReference type="Proteomes" id="UP001595556"/>
    </source>
</evidence>
<keyword evidence="3" id="KW-0238">DNA-binding</keyword>
<dbReference type="InterPro" id="IPR025166">
    <property type="entry name" value="Integrase_DNA_bind_dom"/>
</dbReference>
<feature type="domain" description="Tyr recombinase" evidence="6">
    <location>
        <begin position="218"/>
        <end position="393"/>
    </location>
</feature>
<dbReference type="Proteomes" id="UP001595556">
    <property type="component" value="Unassembled WGS sequence"/>
</dbReference>
<comment type="caution">
    <text evidence="7">The sequence shown here is derived from an EMBL/GenBank/DDBJ whole genome shotgun (WGS) entry which is preliminary data.</text>
</comment>
<gene>
    <name evidence="7" type="ORF">ACFOEN_06365</name>
</gene>
<evidence type="ECO:0000313" key="7">
    <source>
        <dbReference type="EMBL" id="MFC3147263.1"/>
    </source>
</evidence>
<dbReference type="Pfam" id="PF13356">
    <property type="entry name" value="Arm-DNA-bind_3"/>
    <property type="match status" value="1"/>
</dbReference>
<sequence>MIGRLTAKRVEQESTAGYHLDGDRLYLQVSRAGTKSWIFRYTVGGRERQMGLGPYPVVSLAEARHRAQAARQELSKGLDPLAERDRQREARRQAEALERARHRTFQQVATATIEALSPGWHNKKHAAQWTNTLTTYAYPIFKDRGISQLATQDVVDVLRPIWIEKHETANRVRQRIEKVFDFARANKWFDGENPARWKGHLDAILADTKASTLALRRGHFEAMDWAEIPAFMATLQKHEGFSARGLELAILTVARTNQIREARFEQFDFDASTWTIPAVVMKAKRPHVVPLTLGAIDLVQRIAAESGRTGDALVFSNDGKTLMSSDSMRMTLQRIVKGVTPHGFRASFRTWAGQMTHYPRDLIEEAMAHQIRNKAEAAYVRGPMLEKRRQLMDDWERFVLKDIALTSGRASLT</sequence>
<dbReference type="InterPro" id="IPR013762">
    <property type="entry name" value="Integrase-like_cat_sf"/>
</dbReference>
<dbReference type="CDD" id="cd00801">
    <property type="entry name" value="INT_P4_C"/>
    <property type="match status" value="1"/>
</dbReference>
<dbReference type="InterPro" id="IPR038488">
    <property type="entry name" value="Integrase_DNA-bd_sf"/>
</dbReference>
<evidence type="ECO:0000259" key="6">
    <source>
        <dbReference type="PROSITE" id="PS51898"/>
    </source>
</evidence>
<comment type="similarity">
    <text evidence="1">Belongs to the 'phage' integrase family.</text>
</comment>
<feature type="region of interest" description="Disordered" evidence="5">
    <location>
        <begin position="71"/>
        <end position="94"/>
    </location>
</feature>
<reference evidence="8" key="1">
    <citation type="journal article" date="2019" name="Int. J. Syst. Evol. Microbiol.">
        <title>The Global Catalogue of Microorganisms (GCM) 10K type strain sequencing project: providing services to taxonomists for standard genome sequencing and annotation.</title>
        <authorList>
            <consortium name="The Broad Institute Genomics Platform"/>
            <consortium name="The Broad Institute Genome Sequencing Center for Infectious Disease"/>
            <person name="Wu L."/>
            <person name="Ma J."/>
        </authorList>
    </citation>
    <scope>NUCLEOTIDE SEQUENCE [LARGE SCALE GENOMIC DNA]</scope>
    <source>
        <strain evidence="8">KCTC 52168</strain>
    </source>
</reference>
<protein>
    <submittedName>
        <fullName evidence="7">Tyrosine-type recombinase/integrase</fullName>
    </submittedName>
</protein>
<dbReference type="SUPFAM" id="SSF56349">
    <property type="entry name" value="DNA breaking-rejoining enzymes"/>
    <property type="match status" value="1"/>
</dbReference>
<evidence type="ECO:0000256" key="4">
    <source>
        <dbReference type="ARBA" id="ARBA00023172"/>
    </source>
</evidence>
<dbReference type="InterPro" id="IPR050808">
    <property type="entry name" value="Phage_Integrase"/>
</dbReference>
<dbReference type="InterPro" id="IPR011010">
    <property type="entry name" value="DNA_brk_join_enz"/>
</dbReference>
<dbReference type="InterPro" id="IPR053876">
    <property type="entry name" value="Phage_int_M"/>
</dbReference>
<dbReference type="PANTHER" id="PTHR30629">
    <property type="entry name" value="PROPHAGE INTEGRASE"/>
    <property type="match status" value="1"/>
</dbReference>
<dbReference type="PANTHER" id="PTHR30629:SF2">
    <property type="entry name" value="PROPHAGE INTEGRASE INTS-RELATED"/>
    <property type="match status" value="1"/>
</dbReference>
<dbReference type="InterPro" id="IPR010998">
    <property type="entry name" value="Integrase_recombinase_N"/>
</dbReference>
<feature type="compositionally biased region" description="Basic and acidic residues" evidence="5">
    <location>
        <begin position="73"/>
        <end position="94"/>
    </location>
</feature>
<name>A0ABV7H3T9_9BURK</name>
<keyword evidence="8" id="KW-1185">Reference proteome</keyword>
<dbReference type="Gene3D" id="1.10.443.10">
    <property type="entry name" value="Intergrase catalytic core"/>
    <property type="match status" value="1"/>
</dbReference>
<dbReference type="Gene3D" id="1.10.150.130">
    <property type="match status" value="1"/>
</dbReference>
<keyword evidence="4" id="KW-0233">DNA recombination</keyword>
<accession>A0ABV7H3T9</accession>
<dbReference type="Pfam" id="PF00589">
    <property type="entry name" value="Phage_integrase"/>
    <property type="match status" value="1"/>
</dbReference>